<organism evidence="3 4">
    <name type="scientific">Pisolithus microcarpus 441</name>
    <dbReference type="NCBI Taxonomy" id="765257"/>
    <lineage>
        <taxon>Eukaryota</taxon>
        <taxon>Fungi</taxon>
        <taxon>Dikarya</taxon>
        <taxon>Basidiomycota</taxon>
        <taxon>Agaricomycotina</taxon>
        <taxon>Agaricomycetes</taxon>
        <taxon>Agaricomycetidae</taxon>
        <taxon>Boletales</taxon>
        <taxon>Sclerodermatineae</taxon>
        <taxon>Pisolithaceae</taxon>
        <taxon>Pisolithus</taxon>
    </lineage>
</organism>
<feature type="transmembrane region" description="Helical" evidence="2">
    <location>
        <begin position="30"/>
        <end position="52"/>
    </location>
</feature>
<proteinExistence type="predicted"/>
<keyword evidence="4" id="KW-1185">Reference proteome</keyword>
<dbReference type="AlphaFoldDB" id="A0A0C9YG13"/>
<keyword evidence="2" id="KW-1133">Transmembrane helix</keyword>
<reference evidence="3 4" key="1">
    <citation type="submission" date="2014-04" db="EMBL/GenBank/DDBJ databases">
        <authorList>
            <consortium name="DOE Joint Genome Institute"/>
            <person name="Kuo A."/>
            <person name="Kohler A."/>
            <person name="Costa M.D."/>
            <person name="Nagy L.G."/>
            <person name="Floudas D."/>
            <person name="Copeland A."/>
            <person name="Barry K.W."/>
            <person name="Cichocki N."/>
            <person name="Veneault-Fourrey C."/>
            <person name="LaButti K."/>
            <person name="Lindquist E.A."/>
            <person name="Lipzen A."/>
            <person name="Lundell T."/>
            <person name="Morin E."/>
            <person name="Murat C."/>
            <person name="Sun H."/>
            <person name="Tunlid A."/>
            <person name="Henrissat B."/>
            <person name="Grigoriev I.V."/>
            <person name="Hibbett D.S."/>
            <person name="Martin F."/>
            <person name="Nordberg H.P."/>
            <person name="Cantor M.N."/>
            <person name="Hua S.X."/>
        </authorList>
    </citation>
    <scope>NUCLEOTIDE SEQUENCE [LARGE SCALE GENOMIC DNA]</scope>
    <source>
        <strain evidence="3 4">441</strain>
    </source>
</reference>
<dbReference type="HOGENOM" id="CLU_1428507_0_0_1"/>
<keyword evidence="2" id="KW-0812">Transmembrane</keyword>
<gene>
    <name evidence="3" type="ORF">PISMIDRAFT_25618</name>
</gene>
<dbReference type="Proteomes" id="UP000054018">
    <property type="component" value="Unassembled WGS sequence"/>
</dbReference>
<sequence length="190" mass="20082">MYTLSAHLIGSHRRSGLHNRYDSPFEGQPVGVVTSSLGGGFLIGAVILIFIGRLVHQKEGCRLPSETVQGKRKDSRLSHRVGEKRKRAKVIGEDHDTRFVGTSTAIARPSAGAASTSAGAAPDLVAEVLDRRLGEITSLLRDLIGKVDEVANVDGKVTLPERDELAEDGGDDDADGDGDDDTDLGGSIAN</sequence>
<evidence type="ECO:0000313" key="3">
    <source>
        <dbReference type="EMBL" id="KIK12884.1"/>
    </source>
</evidence>
<evidence type="ECO:0000313" key="4">
    <source>
        <dbReference type="Proteomes" id="UP000054018"/>
    </source>
</evidence>
<feature type="region of interest" description="Disordered" evidence="1">
    <location>
        <begin position="66"/>
        <end position="87"/>
    </location>
</feature>
<dbReference type="EMBL" id="KN834039">
    <property type="protein sequence ID" value="KIK12884.1"/>
    <property type="molecule type" value="Genomic_DNA"/>
</dbReference>
<accession>A0A0C9YG13</accession>
<feature type="region of interest" description="Disordered" evidence="1">
    <location>
        <begin position="158"/>
        <end position="190"/>
    </location>
</feature>
<feature type="compositionally biased region" description="Acidic residues" evidence="1">
    <location>
        <begin position="164"/>
        <end position="183"/>
    </location>
</feature>
<name>A0A0C9YG13_9AGAM</name>
<evidence type="ECO:0000256" key="1">
    <source>
        <dbReference type="SAM" id="MobiDB-lite"/>
    </source>
</evidence>
<keyword evidence="2" id="KW-0472">Membrane</keyword>
<feature type="compositionally biased region" description="Basic and acidic residues" evidence="1">
    <location>
        <begin position="69"/>
        <end position="81"/>
    </location>
</feature>
<reference evidence="4" key="2">
    <citation type="submission" date="2015-01" db="EMBL/GenBank/DDBJ databases">
        <title>Evolutionary Origins and Diversification of the Mycorrhizal Mutualists.</title>
        <authorList>
            <consortium name="DOE Joint Genome Institute"/>
            <consortium name="Mycorrhizal Genomics Consortium"/>
            <person name="Kohler A."/>
            <person name="Kuo A."/>
            <person name="Nagy L.G."/>
            <person name="Floudas D."/>
            <person name="Copeland A."/>
            <person name="Barry K.W."/>
            <person name="Cichocki N."/>
            <person name="Veneault-Fourrey C."/>
            <person name="LaButti K."/>
            <person name="Lindquist E.A."/>
            <person name="Lipzen A."/>
            <person name="Lundell T."/>
            <person name="Morin E."/>
            <person name="Murat C."/>
            <person name="Riley R."/>
            <person name="Ohm R."/>
            <person name="Sun H."/>
            <person name="Tunlid A."/>
            <person name="Henrissat B."/>
            <person name="Grigoriev I.V."/>
            <person name="Hibbett D.S."/>
            <person name="Martin F."/>
        </authorList>
    </citation>
    <scope>NUCLEOTIDE SEQUENCE [LARGE SCALE GENOMIC DNA]</scope>
    <source>
        <strain evidence="4">441</strain>
    </source>
</reference>
<protein>
    <submittedName>
        <fullName evidence="3">Uncharacterized protein</fullName>
    </submittedName>
</protein>
<evidence type="ECO:0000256" key="2">
    <source>
        <dbReference type="SAM" id="Phobius"/>
    </source>
</evidence>